<keyword evidence="2" id="KW-0418">Kinase</keyword>
<evidence type="ECO:0000313" key="2">
    <source>
        <dbReference type="EMBL" id="EAR87561.1"/>
    </source>
</evidence>
<organism evidence="2 3">
    <name type="scientific">Tetrahymena thermophila (strain SB210)</name>
    <dbReference type="NCBI Taxonomy" id="312017"/>
    <lineage>
        <taxon>Eukaryota</taxon>
        <taxon>Sar</taxon>
        <taxon>Alveolata</taxon>
        <taxon>Ciliophora</taxon>
        <taxon>Intramacronucleata</taxon>
        <taxon>Oligohymenophorea</taxon>
        <taxon>Hymenostomatida</taxon>
        <taxon>Tetrahymenina</taxon>
        <taxon>Tetrahymenidae</taxon>
        <taxon>Tetrahymena</taxon>
    </lineage>
</organism>
<dbReference type="PROSITE" id="PS00108">
    <property type="entry name" value="PROTEIN_KINASE_ST"/>
    <property type="match status" value="1"/>
</dbReference>
<evidence type="ECO:0000313" key="3">
    <source>
        <dbReference type="Proteomes" id="UP000009168"/>
    </source>
</evidence>
<dbReference type="GeneID" id="7828998"/>
<evidence type="ECO:0000259" key="1">
    <source>
        <dbReference type="Pfam" id="PF00069"/>
    </source>
</evidence>
<dbReference type="Proteomes" id="UP000009168">
    <property type="component" value="Unassembled WGS sequence"/>
</dbReference>
<protein>
    <submittedName>
        <fullName evidence="2">Kinase domain protein</fullName>
    </submittedName>
</protein>
<dbReference type="InterPro" id="IPR000719">
    <property type="entry name" value="Prot_kinase_dom"/>
</dbReference>
<dbReference type="HOGENOM" id="CLU_414779_0_0_1"/>
<dbReference type="InterPro" id="IPR011009">
    <property type="entry name" value="Kinase-like_dom_sf"/>
</dbReference>
<dbReference type="RefSeq" id="XP_001007806.1">
    <property type="nucleotide sequence ID" value="XM_001007806.3"/>
</dbReference>
<feature type="domain" description="Protein kinase" evidence="1">
    <location>
        <begin position="109"/>
        <end position="243"/>
    </location>
</feature>
<dbReference type="EMBL" id="GG662853">
    <property type="protein sequence ID" value="EAR87561.1"/>
    <property type="molecule type" value="Genomic_DNA"/>
</dbReference>
<dbReference type="GO" id="GO:0004672">
    <property type="term" value="F:protein kinase activity"/>
    <property type="evidence" value="ECO:0007669"/>
    <property type="project" value="InterPro"/>
</dbReference>
<dbReference type="KEGG" id="tet:TTHERM_00069690"/>
<dbReference type="SUPFAM" id="SSF56112">
    <property type="entry name" value="Protein kinase-like (PK-like)"/>
    <property type="match status" value="1"/>
</dbReference>
<dbReference type="Pfam" id="PF00069">
    <property type="entry name" value="Pkinase"/>
    <property type="match status" value="1"/>
</dbReference>
<dbReference type="Gene3D" id="1.10.510.10">
    <property type="entry name" value="Transferase(Phosphotransferase) domain 1"/>
    <property type="match status" value="1"/>
</dbReference>
<dbReference type="GO" id="GO:0005524">
    <property type="term" value="F:ATP binding"/>
    <property type="evidence" value="ECO:0007669"/>
    <property type="project" value="InterPro"/>
</dbReference>
<dbReference type="OrthoDB" id="378344at2759"/>
<sequence length="662" mass="78790">MDSIKYNQNQIIQQSNQSLNKDQDSQNNFQIPSCFRQIDDLYDDDQASLRIIEQFENLCLEVGEQNPEKLVAKTQNMDLEDKNSVINKGQQENDGHGHNIYLDNKNNKVIISFNKEINCLTITKFFKLEQKEIYEKEVSIIKAIENQGITLPIVGYGVKENQFYYEQVAGQKDFLMLKEDFKNQNQHLFDFFLVKLFMKLDKLHSLGFAHSDIKPQNIVIGFDNEPYLIDFGGAVQCQNYKDYLKQFTPLYNVAQFYEQKEGSTEYFKHNFTSVEEIFYCDRMQLVLSCIYIIYCSDQTSRNIFKQKQFQRFRNENNCSTLLDFLFEFLGLVKQQKNLVQTDKIIKLLQKDLSEDIKFIKDVEIKTQNGAYQCLIKRINQYSIKMIDALVELYGQVTLSDKCTTIYFVPNVRQYQIIYNLYYYYIDYFQGFNHQNIKINLNIYNHPFNSSNIQKQLPQIKPYIYHLSISYISPDESINWIKFHVRYATYHTCKHFNLNKFTIVINSLKDEYIEFIEELDTYNIKNSEIDFILFSNEVEEKYFQLYQKLQAKNRNKYKYLVNYKPDLVEKQDCSMNYVGILSQGEEPELNTPCEGIIKFIRFTNDIKQKKYYSVDQQEKVNLELKRSIFNSLFQQNIQYQMNNQQLLTAAKDDLVKKQQLFNI</sequence>
<accession>I7MHI2</accession>
<dbReference type="InParanoid" id="I7MHI2"/>
<keyword evidence="2" id="KW-0808">Transferase</keyword>
<name>I7MHI2_TETTS</name>
<reference evidence="3" key="1">
    <citation type="journal article" date="2006" name="PLoS Biol.">
        <title>Macronuclear genome sequence of the ciliate Tetrahymena thermophila, a model eukaryote.</title>
        <authorList>
            <person name="Eisen J.A."/>
            <person name="Coyne R.S."/>
            <person name="Wu M."/>
            <person name="Wu D."/>
            <person name="Thiagarajan M."/>
            <person name="Wortman J.R."/>
            <person name="Badger J.H."/>
            <person name="Ren Q."/>
            <person name="Amedeo P."/>
            <person name="Jones K.M."/>
            <person name="Tallon L.J."/>
            <person name="Delcher A.L."/>
            <person name="Salzberg S.L."/>
            <person name="Silva J.C."/>
            <person name="Haas B.J."/>
            <person name="Majoros W.H."/>
            <person name="Farzad M."/>
            <person name="Carlton J.M."/>
            <person name="Smith R.K. Jr."/>
            <person name="Garg J."/>
            <person name="Pearlman R.E."/>
            <person name="Karrer K.M."/>
            <person name="Sun L."/>
            <person name="Manning G."/>
            <person name="Elde N.C."/>
            <person name="Turkewitz A.P."/>
            <person name="Asai D.J."/>
            <person name="Wilkes D.E."/>
            <person name="Wang Y."/>
            <person name="Cai H."/>
            <person name="Collins K."/>
            <person name="Stewart B.A."/>
            <person name="Lee S.R."/>
            <person name="Wilamowska K."/>
            <person name="Weinberg Z."/>
            <person name="Ruzzo W.L."/>
            <person name="Wloga D."/>
            <person name="Gaertig J."/>
            <person name="Frankel J."/>
            <person name="Tsao C.-C."/>
            <person name="Gorovsky M.A."/>
            <person name="Keeling P.J."/>
            <person name="Waller R.F."/>
            <person name="Patron N.J."/>
            <person name="Cherry J.M."/>
            <person name="Stover N.A."/>
            <person name="Krieger C.J."/>
            <person name="del Toro C."/>
            <person name="Ryder H.F."/>
            <person name="Williamson S.C."/>
            <person name="Barbeau R.A."/>
            <person name="Hamilton E.P."/>
            <person name="Orias E."/>
        </authorList>
    </citation>
    <scope>NUCLEOTIDE SEQUENCE [LARGE SCALE GENOMIC DNA]</scope>
    <source>
        <strain evidence="3">SB210</strain>
    </source>
</reference>
<proteinExistence type="predicted"/>
<keyword evidence="3" id="KW-1185">Reference proteome</keyword>
<gene>
    <name evidence="2" type="ORF">TTHERM_00069690</name>
</gene>
<dbReference type="InterPro" id="IPR008271">
    <property type="entry name" value="Ser/Thr_kinase_AS"/>
</dbReference>
<dbReference type="AlphaFoldDB" id="I7MHI2"/>
<dbReference type="STRING" id="312017.I7MHI2"/>